<dbReference type="Proteomes" id="UP000077384">
    <property type="component" value="Unassembled WGS sequence"/>
</dbReference>
<evidence type="ECO:0000256" key="2">
    <source>
        <dbReference type="ARBA" id="ARBA00004651"/>
    </source>
</evidence>
<keyword evidence="7 13" id="KW-0418">Kinase</keyword>
<evidence type="ECO:0000256" key="1">
    <source>
        <dbReference type="ARBA" id="ARBA00000085"/>
    </source>
</evidence>
<evidence type="ECO:0000256" key="3">
    <source>
        <dbReference type="ARBA" id="ARBA00012438"/>
    </source>
</evidence>
<evidence type="ECO:0000256" key="4">
    <source>
        <dbReference type="ARBA" id="ARBA00022475"/>
    </source>
</evidence>
<feature type="domain" description="Histidine kinase" evidence="12">
    <location>
        <begin position="131"/>
        <end position="345"/>
    </location>
</feature>
<evidence type="ECO:0000313" key="14">
    <source>
        <dbReference type="EMBL" id="OBR95332.1"/>
    </source>
</evidence>
<comment type="caution">
    <text evidence="13">The sequence shown here is derived from an EMBL/GenBank/DDBJ whole genome shotgun (WGS) entry which is preliminary data.</text>
</comment>
<dbReference type="SUPFAM" id="SSF55874">
    <property type="entry name" value="ATPase domain of HSP90 chaperone/DNA topoisomerase II/histidine kinase"/>
    <property type="match status" value="1"/>
</dbReference>
<dbReference type="SMART" id="SM00387">
    <property type="entry name" value="HATPase_c"/>
    <property type="match status" value="1"/>
</dbReference>
<dbReference type="PATRIC" id="fig|1705578.3.peg.621"/>
<keyword evidence="10 11" id="KW-0472">Membrane</keyword>
<dbReference type="PRINTS" id="PR00344">
    <property type="entry name" value="BCTRLSENSOR"/>
</dbReference>
<dbReference type="Proteomes" id="UP000093694">
    <property type="component" value="Unassembled WGS sequence"/>
</dbReference>
<dbReference type="InterPro" id="IPR050351">
    <property type="entry name" value="BphY/WalK/GraS-like"/>
</dbReference>
<evidence type="ECO:0000256" key="11">
    <source>
        <dbReference type="SAM" id="Phobius"/>
    </source>
</evidence>
<dbReference type="PANTHER" id="PTHR45453">
    <property type="entry name" value="PHOSPHATE REGULON SENSOR PROTEIN PHOR"/>
    <property type="match status" value="1"/>
</dbReference>
<evidence type="ECO:0000313" key="15">
    <source>
        <dbReference type="Proteomes" id="UP000077384"/>
    </source>
</evidence>
<comment type="subcellular location">
    <subcellularLocation>
        <location evidence="2">Cell membrane</location>
        <topology evidence="2">Multi-pass membrane protein</topology>
    </subcellularLocation>
</comment>
<dbReference type="GO" id="GO:0016036">
    <property type="term" value="P:cellular response to phosphate starvation"/>
    <property type="evidence" value="ECO:0007669"/>
    <property type="project" value="TreeGrafter"/>
</dbReference>
<keyword evidence="8 11" id="KW-1133">Transmembrane helix</keyword>
<name>A0A162JC76_9CLOT</name>
<evidence type="ECO:0000256" key="7">
    <source>
        <dbReference type="ARBA" id="ARBA00022777"/>
    </source>
</evidence>
<organism evidence="13 15">
    <name type="scientific">Clostridium coskatii</name>
    <dbReference type="NCBI Taxonomy" id="1705578"/>
    <lineage>
        <taxon>Bacteria</taxon>
        <taxon>Bacillati</taxon>
        <taxon>Bacillota</taxon>
        <taxon>Clostridia</taxon>
        <taxon>Eubacteriales</taxon>
        <taxon>Clostridiaceae</taxon>
        <taxon>Clostridium</taxon>
    </lineage>
</organism>
<keyword evidence="4" id="KW-1003">Cell membrane</keyword>
<dbReference type="EMBL" id="LITQ01000014">
    <property type="protein sequence ID" value="OAA93285.1"/>
    <property type="molecule type" value="Genomic_DNA"/>
</dbReference>
<dbReference type="PANTHER" id="PTHR45453:SF2">
    <property type="entry name" value="HISTIDINE KINASE"/>
    <property type="match status" value="1"/>
</dbReference>
<keyword evidence="16" id="KW-1185">Reference proteome</keyword>
<feature type="transmembrane region" description="Helical" evidence="11">
    <location>
        <begin position="44"/>
        <end position="64"/>
    </location>
</feature>
<dbReference type="RefSeq" id="WP_063601076.1">
    <property type="nucleotide sequence ID" value="NZ_LITQ01000014.1"/>
</dbReference>
<evidence type="ECO:0000256" key="6">
    <source>
        <dbReference type="ARBA" id="ARBA00022692"/>
    </source>
</evidence>
<keyword evidence="5 13" id="KW-0808">Transferase</keyword>
<dbReference type="GO" id="GO:0005886">
    <property type="term" value="C:plasma membrane"/>
    <property type="evidence" value="ECO:0007669"/>
    <property type="project" value="UniProtKB-SubCell"/>
</dbReference>
<keyword evidence="9" id="KW-0902">Two-component regulatory system</keyword>
<reference evidence="13 15" key="1">
    <citation type="journal article" date="2015" name="Biotechnol. Bioeng.">
        <title>Genome sequence and phenotypic characterization of Caulobacter segnis.</title>
        <authorList>
            <person name="Patel S."/>
            <person name="Fletcher B."/>
            <person name="Scott D.C."/>
            <person name="Ely B."/>
        </authorList>
    </citation>
    <scope>NUCLEOTIDE SEQUENCE [LARGE SCALE GENOMIC DNA]</scope>
    <source>
        <strain evidence="13 15">PS02</strain>
    </source>
</reference>
<evidence type="ECO:0000259" key="12">
    <source>
        <dbReference type="PROSITE" id="PS50109"/>
    </source>
</evidence>
<evidence type="ECO:0000313" key="16">
    <source>
        <dbReference type="Proteomes" id="UP000093694"/>
    </source>
</evidence>
<dbReference type="InterPro" id="IPR036890">
    <property type="entry name" value="HATPase_C_sf"/>
</dbReference>
<keyword evidence="6 11" id="KW-0812">Transmembrane</keyword>
<gene>
    <name evidence="13" type="primary">graS_1</name>
    <name evidence="14" type="synonym">graS_3</name>
    <name evidence="14" type="ORF">CLCOS_16560</name>
    <name evidence="13" type="ORF">WX73_00237</name>
</gene>
<evidence type="ECO:0000256" key="9">
    <source>
        <dbReference type="ARBA" id="ARBA00023012"/>
    </source>
</evidence>
<proteinExistence type="predicted"/>
<feature type="transmembrane region" description="Helical" evidence="11">
    <location>
        <begin position="12"/>
        <end position="32"/>
    </location>
</feature>
<dbReference type="GO" id="GO:0000155">
    <property type="term" value="F:phosphorelay sensor kinase activity"/>
    <property type="evidence" value="ECO:0007669"/>
    <property type="project" value="TreeGrafter"/>
</dbReference>
<accession>A0A162JC76</accession>
<dbReference type="EMBL" id="LROR01000038">
    <property type="protein sequence ID" value="OBR95332.1"/>
    <property type="molecule type" value="Genomic_DNA"/>
</dbReference>
<dbReference type="EC" id="2.7.13.3" evidence="3"/>
<evidence type="ECO:0000313" key="13">
    <source>
        <dbReference type="EMBL" id="OAA93285.1"/>
    </source>
</evidence>
<reference evidence="14 16" key="2">
    <citation type="journal article" date="2016" name="Front. Microbiol.">
        <title>Industrial Acetogenic Biocatalysts: A Comparative Metabolic and Genomic Analysis.</title>
        <authorList>
            <person name="Bengelsdorf F."/>
            <person name="Poehlein A."/>
            <person name="Sonja S."/>
            <person name="Erz C."/>
            <person name="Hummel T."/>
            <person name="Hoffmeister S."/>
            <person name="Daniel R."/>
            <person name="Durre P."/>
        </authorList>
    </citation>
    <scope>NUCLEOTIDE SEQUENCE [LARGE SCALE GENOMIC DNA]</scope>
    <source>
        <strain evidence="14 16">PTA-10522</strain>
    </source>
</reference>
<evidence type="ECO:0000256" key="10">
    <source>
        <dbReference type="ARBA" id="ARBA00023136"/>
    </source>
</evidence>
<dbReference type="Pfam" id="PF02518">
    <property type="entry name" value="HATPase_c"/>
    <property type="match status" value="1"/>
</dbReference>
<evidence type="ECO:0000256" key="8">
    <source>
        <dbReference type="ARBA" id="ARBA00022989"/>
    </source>
</evidence>
<sequence length="350" mass="40792">MNFKDFLKDKIPFAVIYFLATAAVILVMYLTLIINKIELMNNNILYAWLISIIFFILFLIYDYLKNRHFYNQLNVMLNAKEDLDNILNIGNCSTHEQEMFKKLLLKTYKIYSERTIKYEETHKEYINFINKWVHQMKTPVSVMNLILQDEINEDNRAVFDSILEENEKLSHGLDMMLCNARVNEFNLDFNVESLNIVSIIRKVINGNKKSLIRNHVFPKITTDAAVTVETDKKWIYFVINQIIINAIKYSKLKIQDNKYITFKIKAENSKIILSIGDEGIGIPKEDLSRVFNAFFTGKNGRKSDESTGMGMYLAKKICDKLGHEILVESEEGKGSTFSIVFFKGKNLFKF</sequence>
<dbReference type="InterPro" id="IPR005467">
    <property type="entry name" value="His_kinase_dom"/>
</dbReference>
<dbReference type="PROSITE" id="PS50109">
    <property type="entry name" value="HIS_KIN"/>
    <property type="match status" value="1"/>
</dbReference>
<evidence type="ECO:0000256" key="5">
    <source>
        <dbReference type="ARBA" id="ARBA00022679"/>
    </source>
</evidence>
<dbReference type="AlphaFoldDB" id="A0A162JC76"/>
<comment type="catalytic activity">
    <reaction evidence="1">
        <text>ATP + protein L-histidine = ADP + protein N-phospho-L-histidine.</text>
        <dbReference type="EC" id="2.7.13.3"/>
    </reaction>
</comment>
<dbReference type="FunFam" id="3.30.565.10:FF:000057">
    <property type="entry name" value="Sensor histidine kinase"/>
    <property type="match status" value="1"/>
</dbReference>
<protein>
    <recommendedName>
        <fullName evidence="3">histidine kinase</fullName>
        <ecNumber evidence="3">2.7.13.3</ecNumber>
    </recommendedName>
</protein>
<dbReference type="Gene3D" id="3.30.565.10">
    <property type="entry name" value="Histidine kinase-like ATPase, C-terminal domain"/>
    <property type="match status" value="1"/>
</dbReference>
<dbReference type="InterPro" id="IPR003594">
    <property type="entry name" value="HATPase_dom"/>
</dbReference>
<dbReference type="InterPro" id="IPR004358">
    <property type="entry name" value="Sig_transdc_His_kin-like_C"/>
</dbReference>
<dbReference type="GO" id="GO:0004721">
    <property type="term" value="F:phosphoprotein phosphatase activity"/>
    <property type="evidence" value="ECO:0007669"/>
    <property type="project" value="TreeGrafter"/>
</dbReference>